<evidence type="ECO:0000256" key="12">
    <source>
        <dbReference type="ARBA" id="ARBA00023170"/>
    </source>
</evidence>
<organism evidence="20 21">
    <name type="scientific">Malus domestica</name>
    <name type="common">Apple</name>
    <name type="synonym">Pyrus malus</name>
    <dbReference type="NCBI Taxonomy" id="3750"/>
    <lineage>
        <taxon>Eukaryota</taxon>
        <taxon>Viridiplantae</taxon>
        <taxon>Streptophyta</taxon>
        <taxon>Embryophyta</taxon>
        <taxon>Tracheophyta</taxon>
        <taxon>Spermatophyta</taxon>
        <taxon>Magnoliopsida</taxon>
        <taxon>eudicotyledons</taxon>
        <taxon>Gunneridae</taxon>
        <taxon>Pentapetalae</taxon>
        <taxon>rosids</taxon>
        <taxon>fabids</taxon>
        <taxon>Rosales</taxon>
        <taxon>Rosaceae</taxon>
        <taxon>Amygdaloideae</taxon>
        <taxon>Maleae</taxon>
        <taxon>Malus</taxon>
    </lineage>
</organism>
<dbReference type="Pfam" id="PF00069">
    <property type="entry name" value="Pkinase"/>
    <property type="match status" value="1"/>
</dbReference>
<keyword evidence="9 16" id="KW-0067">ATP-binding</keyword>
<keyword evidence="7 16" id="KW-0547">Nucleotide-binding</keyword>
<feature type="domain" description="Protein kinase" evidence="19">
    <location>
        <begin position="309"/>
        <end position="593"/>
    </location>
</feature>
<comment type="catalytic activity">
    <reaction evidence="14">
        <text>L-threonyl-[protein] + ATP = O-phospho-L-threonyl-[protein] + ADP + H(+)</text>
        <dbReference type="Rhea" id="RHEA:46608"/>
        <dbReference type="Rhea" id="RHEA-COMP:11060"/>
        <dbReference type="Rhea" id="RHEA-COMP:11605"/>
        <dbReference type="ChEBI" id="CHEBI:15378"/>
        <dbReference type="ChEBI" id="CHEBI:30013"/>
        <dbReference type="ChEBI" id="CHEBI:30616"/>
        <dbReference type="ChEBI" id="CHEBI:61977"/>
        <dbReference type="ChEBI" id="CHEBI:456216"/>
        <dbReference type="EC" id="2.7.11.1"/>
    </reaction>
</comment>
<dbReference type="InterPro" id="IPR043891">
    <property type="entry name" value="SPARK"/>
</dbReference>
<evidence type="ECO:0000256" key="13">
    <source>
        <dbReference type="ARBA" id="ARBA00023180"/>
    </source>
</evidence>
<evidence type="ECO:0000256" key="3">
    <source>
        <dbReference type="ARBA" id="ARBA00022527"/>
    </source>
</evidence>
<dbReference type="PROSITE" id="PS00107">
    <property type="entry name" value="PROTEIN_KINASE_ATP"/>
    <property type="match status" value="1"/>
</dbReference>
<dbReference type="Gene3D" id="1.10.510.10">
    <property type="entry name" value="Transferase(Phosphotransferase) domain 1"/>
    <property type="match status" value="1"/>
</dbReference>
<dbReference type="Proteomes" id="UP000290289">
    <property type="component" value="Chromosome 12"/>
</dbReference>
<evidence type="ECO:0000256" key="10">
    <source>
        <dbReference type="ARBA" id="ARBA00022989"/>
    </source>
</evidence>
<feature type="transmembrane region" description="Helical" evidence="17">
    <location>
        <begin position="236"/>
        <end position="262"/>
    </location>
</feature>
<keyword evidence="12" id="KW-0675">Receptor</keyword>
<dbReference type="AlphaFoldDB" id="A0A498IJS3"/>
<comment type="caution">
    <text evidence="20">The sequence shown here is derived from an EMBL/GenBank/DDBJ whole genome shotgun (WGS) entry which is preliminary data.</text>
</comment>
<evidence type="ECO:0000256" key="6">
    <source>
        <dbReference type="ARBA" id="ARBA00022729"/>
    </source>
</evidence>
<evidence type="ECO:0000256" key="15">
    <source>
        <dbReference type="ARBA" id="ARBA00048679"/>
    </source>
</evidence>
<feature type="signal peptide" evidence="18">
    <location>
        <begin position="1"/>
        <end position="24"/>
    </location>
</feature>
<dbReference type="SMART" id="SM00220">
    <property type="entry name" value="S_TKc"/>
    <property type="match status" value="1"/>
</dbReference>
<comment type="subcellular location">
    <subcellularLocation>
        <location evidence="1">Membrane</location>
        <topology evidence="1">Single-pass type I membrane protein</topology>
    </subcellularLocation>
</comment>
<keyword evidence="4" id="KW-0808">Transferase</keyword>
<reference evidence="20 21" key="1">
    <citation type="submission" date="2018-10" db="EMBL/GenBank/DDBJ databases">
        <title>A high-quality apple genome assembly.</title>
        <authorList>
            <person name="Hu J."/>
        </authorList>
    </citation>
    <scope>NUCLEOTIDE SEQUENCE [LARGE SCALE GENOMIC DNA]</scope>
    <source>
        <strain evidence="21">cv. HFTH1</strain>
        <tissue evidence="20">Young leaf</tissue>
    </source>
</reference>
<proteinExistence type="predicted"/>
<sequence length="623" mass="69388">MKTLMISQFLQLLGLVLLFTNSKAISHGNFHRKLGTATKAPCPLNVDLLHKLITQNAHPFPLQDIATECQYMIQGIRLLRSEYLRTTGLFTLSPDVLDACWDLYVNLVNEFIPGFDIKSTCGLKTNFMSQTCMNITTKSDFETLVSRDELQQMKGSCDQSLKNNSACTSCVDCLSRVRASYLRVSNDGNVSDCNGYPFIYAAAFSNRFGPTDIGTAKCLFLLDFSPSNKKSGDPKAVMWGIVVGCFYGFIGALVVVWFLWIWHKKWKSKKRETLAQIKEVSSGEMEIRGQISTSTKFSFEEIQKATRNFSSENIIGFGGYGNVYKGMLQDGFEVALKRFKNCSAAGDQVFAHEVEVIASVRHVNLVSLRGYCIATVNRGGHQRILACELMQNGSLYDHLFQPKFKKLSWSIRQKIALGIARGLAYLHHGVQPAIIHRDIKASNVLLDEAFEAKLADFGLAKFTPEGQTHMSTRVAGTLGYVAPEYALYGQISKKIDVYSFGVVLLELLSGKKAVIEFNDENRPLLLSDWAWSQVREGRVLDVIDESMPELGPPEVREKYSLVAVLASHPVPNARPSMDQIVKILENDTPIPTIPDRPFALLAHSDDAEGSMSFNSLCLQNKHG</sequence>
<evidence type="ECO:0000256" key="7">
    <source>
        <dbReference type="ARBA" id="ARBA00022741"/>
    </source>
</evidence>
<evidence type="ECO:0000256" key="1">
    <source>
        <dbReference type="ARBA" id="ARBA00004479"/>
    </source>
</evidence>
<keyword evidence="13" id="KW-0325">Glycoprotein</keyword>
<dbReference type="PROSITE" id="PS50011">
    <property type="entry name" value="PROTEIN_KINASE_DOM"/>
    <property type="match status" value="1"/>
</dbReference>
<evidence type="ECO:0000256" key="8">
    <source>
        <dbReference type="ARBA" id="ARBA00022777"/>
    </source>
</evidence>
<feature type="chain" id="PRO_5019835332" description="non-specific serine/threonine protein kinase" evidence="18">
    <location>
        <begin position="25"/>
        <end position="623"/>
    </location>
</feature>
<keyword evidence="8" id="KW-0418">Kinase</keyword>
<evidence type="ECO:0000256" key="16">
    <source>
        <dbReference type="PROSITE-ProRule" id="PRU10141"/>
    </source>
</evidence>
<dbReference type="GO" id="GO:0016020">
    <property type="term" value="C:membrane"/>
    <property type="evidence" value="ECO:0007669"/>
    <property type="project" value="UniProtKB-SubCell"/>
</dbReference>
<evidence type="ECO:0000256" key="5">
    <source>
        <dbReference type="ARBA" id="ARBA00022692"/>
    </source>
</evidence>
<evidence type="ECO:0000259" key="19">
    <source>
        <dbReference type="PROSITE" id="PS50011"/>
    </source>
</evidence>
<dbReference type="GO" id="GO:0005524">
    <property type="term" value="F:ATP binding"/>
    <property type="evidence" value="ECO:0007669"/>
    <property type="project" value="UniProtKB-UniRule"/>
</dbReference>
<dbReference type="PROSITE" id="PS00108">
    <property type="entry name" value="PROTEIN_KINASE_ST"/>
    <property type="match status" value="1"/>
</dbReference>
<dbReference type="GO" id="GO:0004674">
    <property type="term" value="F:protein serine/threonine kinase activity"/>
    <property type="evidence" value="ECO:0007669"/>
    <property type="project" value="UniProtKB-KW"/>
</dbReference>
<evidence type="ECO:0000256" key="2">
    <source>
        <dbReference type="ARBA" id="ARBA00012513"/>
    </source>
</evidence>
<keyword evidence="5 17" id="KW-0812">Transmembrane</keyword>
<dbReference type="Gene3D" id="3.30.200.20">
    <property type="entry name" value="Phosphorylase Kinase, domain 1"/>
    <property type="match status" value="1"/>
</dbReference>
<dbReference type="InterPro" id="IPR011009">
    <property type="entry name" value="Kinase-like_dom_sf"/>
</dbReference>
<dbReference type="InterPro" id="IPR017441">
    <property type="entry name" value="Protein_kinase_ATP_BS"/>
</dbReference>
<dbReference type="PANTHER" id="PTHR47989">
    <property type="entry name" value="OS01G0750732 PROTEIN"/>
    <property type="match status" value="1"/>
</dbReference>
<evidence type="ECO:0000313" key="20">
    <source>
        <dbReference type="EMBL" id="RXH82337.1"/>
    </source>
</evidence>
<keyword evidence="6 18" id="KW-0732">Signal</keyword>
<dbReference type="SUPFAM" id="SSF56112">
    <property type="entry name" value="Protein kinase-like (PK-like)"/>
    <property type="match status" value="1"/>
</dbReference>
<dbReference type="CDD" id="cd14066">
    <property type="entry name" value="STKc_IRAK"/>
    <property type="match status" value="1"/>
</dbReference>
<accession>A0A498IJS3</accession>
<comment type="catalytic activity">
    <reaction evidence="15">
        <text>L-seryl-[protein] + ATP = O-phospho-L-seryl-[protein] + ADP + H(+)</text>
        <dbReference type="Rhea" id="RHEA:17989"/>
        <dbReference type="Rhea" id="RHEA-COMP:9863"/>
        <dbReference type="Rhea" id="RHEA-COMP:11604"/>
        <dbReference type="ChEBI" id="CHEBI:15378"/>
        <dbReference type="ChEBI" id="CHEBI:29999"/>
        <dbReference type="ChEBI" id="CHEBI:30616"/>
        <dbReference type="ChEBI" id="CHEBI:83421"/>
        <dbReference type="ChEBI" id="CHEBI:456216"/>
        <dbReference type="EC" id="2.7.11.1"/>
    </reaction>
</comment>
<dbReference type="FunFam" id="3.30.200.20:FF:000390">
    <property type="entry name" value="probable LRR receptor-like serine/threonine-protein kinase RKF3"/>
    <property type="match status" value="1"/>
</dbReference>
<evidence type="ECO:0000313" key="21">
    <source>
        <dbReference type="Proteomes" id="UP000290289"/>
    </source>
</evidence>
<keyword evidence="10 17" id="KW-1133">Transmembrane helix</keyword>
<dbReference type="EMBL" id="RDQH01000338">
    <property type="protein sequence ID" value="RXH82337.1"/>
    <property type="molecule type" value="Genomic_DNA"/>
</dbReference>
<dbReference type="FunFam" id="1.10.510.10:FF:000287">
    <property type="entry name" value="probable LRR receptor-like serine/threonine-protein kinase RKF3"/>
    <property type="match status" value="1"/>
</dbReference>
<evidence type="ECO:0000256" key="4">
    <source>
        <dbReference type="ARBA" id="ARBA00022679"/>
    </source>
</evidence>
<dbReference type="InterPro" id="IPR000719">
    <property type="entry name" value="Prot_kinase_dom"/>
</dbReference>
<evidence type="ECO:0000256" key="17">
    <source>
        <dbReference type="SAM" id="Phobius"/>
    </source>
</evidence>
<feature type="binding site" evidence="16">
    <location>
        <position position="337"/>
    </location>
    <ligand>
        <name>ATP</name>
        <dbReference type="ChEBI" id="CHEBI:30616"/>
    </ligand>
</feature>
<dbReference type="InterPro" id="IPR008271">
    <property type="entry name" value="Ser/Thr_kinase_AS"/>
</dbReference>
<protein>
    <recommendedName>
        <fullName evidence="2">non-specific serine/threonine protein kinase</fullName>
        <ecNumber evidence="2">2.7.11.1</ecNumber>
    </recommendedName>
</protein>
<keyword evidence="11 17" id="KW-0472">Membrane</keyword>
<dbReference type="EC" id="2.7.11.1" evidence="2"/>
<dbReference type="PANTHER" id="PTHR47989:SF62">
    <property type="entry name" value="OS05G0423500 PROTEIN"/>
    <property type="match status" value="1"/>
</dbReference>
<gene>
    <name evidence="20" type="ORF">DVH24_036678</name>
</gene>
<keyword evidence="3" id="KW-0723">Serine/threonine-protein kinase</keyword>
<evidence type="ECO:0000256" key="11">
    <source>
        <dbReference type="ARBA" id="ARBA00023136"/>
    </source>
</evidence>
<evidence type="ECO:0000256" key="14">
    <source>
        <dbReference type="ARBA" id="ARBA00047899"/>
    </source>
</evidence>
<keyword evidence="21" id="KW-1185">Reference proteome</keyword>
<evidence type="ECO:0000256" key="9">
    <source>
        <dbReference type="ARBA" id="ARBA00022840"/>
    </source>
</evidence>
<name>A0A498IJS3_MALDO</name>
<evidence type="ECO:0000256" key="18">
    <source>
        <dbReference type="SAM" id="SignalP"/>
    </source>
</evidence>
<dbReference type="Pfam" id="PF19160">
    <property type="entry name" value="SPARK"/>
    <property type="match status" value="1"/>
</dbReference>